<dbReference type="InterPro" id="IPR008984">
    <property type="entry name" value="SMAD_FHA_dom_sf"/>
</dbReference>
<dbReference type="OrthoDB" id="5111283at2"/>
<dbReference type="AlphaFoldDB" id="F5XLG9"/>
<keyword evidence="1" id="KW-0597">Phosphoprotein</keyword>
<dbReference type="Pfam" id="PF00498">
    <property type="entry name" value="FHA"/>
    <property type="match status" value="1"/>
</dbReference>
<keyword evidence="5" id="KW-1185">Reference proteome</keyword>
<dbReference type="HOGENOM" id="CLU_031794_0_0_11"/>
<reference evidence="4 5" key="1">
    <citation type="submission" date="2011-05" db="EMBL/GenBank/DDBJ databases">
        <title>Whole genome sequence of Microlunatus phosphovorus NM-1.</title>
        <authorList>
            <person name="Hosoyama A."/>
            <person name="Sasaki K."/>
            <person name="Harada T."/>
            <person name="Igarashi R."/>
            <person name="Kawakoshi A."/>
            <person name="Sasagawa M."/>
            <person name="Fukada J."/>
            <person name="Nakamura S."/>
            <person name="Katano Y."/>
            <person name="Hanada S."/>
            <person name="Kamagata Y."/>
            <person name="Nakamura N."/>
            <person name="Yamazaki S."/>
            <person name="Fujita N."/>
        </authorList>
    </citation>
    <scope>NUCLEOTIDE SEQUENCE [LARGE SCALE GENOMIC DNA]</scope>
    <source>
        <strain evidence="5">ATCC 700054 / DSM 10555 / JCM 9379 / NBRC 101784 / NCIMB 13414 / VKM Ac-1990 / NM-1</strain>
    </source>
</reference>
<dbReference type="SUPFAM" id="SSF49879">
    <property type="entry name" value="SMAD/FHA domain"/>
    <property type="match status" value="1"/>
</dbReference>
<name>F5XLG9_MICPN</name>
<evidence type="ECO:0000313" key="4">
    <source>
        <dbReference type="EMBL" id="BAK36235.1"/>
    </source>
</evidence>
<dbReference type="RefSeq" id="WP_013864098.1">
    <property type="nucleotide sequence ID" value="NC_015635.1"/>
</dbReference>
<feature type="region of interest" description="Disordered" evidence="2">
    <location>
        <begin position="97"/>
        <end position="117"/>
    </location>
</feature>
<dbReference type="Proteomes" id="UP000007947">
    <property type="component" value="Chromosome"/>
</dbReference>
<dbReference type="PROSITE" id="PS50006">
    <property type="entry name" value="FHA_DOMAIN"/>
    <property type="match status" value="1"/>
</dbReference>
<dbReference type="KEGG" id="mph:MLP_32210"/>
<evidence type="ECO:0000256" key="1">
    <source>
        <dbReference type="ARBA" id="ARBA00022553"/>
    </source>
</evidence>
<feature type="region of interest" description="Disordered" evidence="2">
    <location>
        <begin position="29"/>
        <end position="67"/>
    </location>
</feature>
<proteinExistence type="predicted"/>
<evidence type="ECO:0000256" key="2">
    <source>
        <dbReference type="SAM" id="MobiDB-lite"/>
    </source>
</evidence>
<dbReference type="Gene3D" id="2.60.200.20">
    <property type="match status" value="1"/>
</dbReference>
<feature type="compositionally biased region" description="Low complexity" evidence="2">
    <location>
        <begin position="103"/>
        <end position="117"/>
    </location>
</feature>
<dbReference type="EMBL" id="AP012204">
    <property type="protein sequence ID" value="BAK36235.1"/>
    <property type="molecule type" value="Genomic_DNA"/>
</dbReference>
<dbReference type="eggNOG" id="COG1716">
    <property type="taxonomic scope" value="Bacteria"/>
</dbReference>
<dbReference type="STRING" id="1032480.MLP_32210"/>
<accession>F5XLG9</accession>
<feature type="compositionally biased region" description="Low complexity" evidence="2">
    <location>
        <begin position="30"/>
        <end position="44"/>
    </location>
</feature>
<protein>
    <recommendedName>
        <fullName evidence="3">FHA domain-containing protein</fullName>
    </recommendedName>
</protein>
<feature type="domain" description="FHA" evidence="3">
    <location>
        <begin position="162"/>
        <end position="212"/>
    </location>
</feature>
<dbReference type="InterPro" id="IPR000253">
    <property type="entry name" value="FHA_dom"/>
</dbReference>
<dbReference type="SMART" id="SM00240">
    <property type="entry name" value="FHA"/>
    <property type="match status" value="1"/>
</dbReference>
<dbReference type="Pfam" id="PF13240">
    <property type="entry name" value="Zn_Ribbon_1"/>
    <property type="match status" value="1"/>
</dbReference>
<evidence type="ECO:0000313" key="5">
    <source>
        <dbReference type="Proteomes" id="UP000007947"/>
    </source>
</evidence>
<dbReference type="CDD" id="cd00060">
    <property type="entry name" value="FHA"/>
    <property type="match status" value="1"/>
</dbReference>
<sequence>MTSVCPAGHDSTADDYCDVCGAPIDAAAVNPPSSNPLSSDLLSSRTGATPHLKPAPGASSTGGGQRCPHCGTENVAEALFCESCGYDFTTGSMPRPIAAPDVPAESSTAPAPAASSSSPVSAAFTWVAELWIDPAWYEAQDSPDPLPSPGLPDTIPLRGNSILVGRVSRTRNIHPDVDCGSDSGVSRRQAQLTTDGRRWFVEDLESANGTFIGSASGALPDDPIPAGVKRELDPDDRIYLGAWTRLVIREATEDEIAGLG</sequence>
<organism evidence="4 5">
    <name type="scientific">Microlunatus phosphovorus (strain ATCC 700054 / DSM 10555 / JCM 9379 / NBRC 101784 / NCIMB 13414 / VKM Ac-1990 / NM-1)</name>
    <dbReference type="NCBI Taxonomy" id="1032480"/>
    <lineage>
        <taxon>Bacteria</taxon>
        <taxon>Bacillati</taxon>
        <taxon>Actinomycetota</taxon>
        <taxon>Actinomycetes</taxon>
        <taxon>Propionibacteriales</taxon>
        <taxon>Propionibacteriaceae</taxon>
        <taxon>Microlunatus</taxon>
    </lineage>
</organism>
<gene>
    <name evidence="4" type="ordered locus">MLP_32210</name>
</gene>
<dbReference type="InterPro" id="IPR026870">
    <property type="entry name" value="Zinc_ribbon_dom"/>
</dbReference>
<evidence type="ECO:0000259" key="3">
    <source>
        <dbReference type="PROSITE" id="PS50006"/>
    </source>
</evidence>